<gene>
    <name evidence="2" type="ORF">SAMN05216480_10257</name>
</gene>
<dbReference type="Proteomes" id="UP000199138">
    <property type="component" value="Unassembled WGS sequence"/>
</dbReference>
<protein>
    <submittedName>
        <fullName evidence="2">Uncharacterized protein</fullName>
    </submittedName>
</protein>
<accession>A0A1I7FN71</accession>
<name>A0A1I7FN71_9FLAO</name>
<keyword evidence="1" id="KW-0732">Signal</keyword>
<feature type="chain" id="PRO_5011636647" evidence="1">
    <location>
        <begin position="22"/>
        <end position="267"/>
    </location>
</feature>
<evidence type="ECO:0000313" key="3">
    <source>
        <dbReference type="Proteomes" id="UP000199138"/>
    </source>
</evidence>
<dbReference type="AlphaFoldDB" id="A0A1I7FN71"/>
<evidence type="ECO:0000256" key="1">
    <source>
        <dbReference type="SAM" id="SignalP"/>
    </source>
</evidence>
<dbReference type="RefSeq" id="WP_093023582.1">
    <property type="nucleotide sequence ID" value="NZ_FPBK01000002.1"/>
</dbReference>
<dbReference type="OrthoDB" id="1431309at2"/>
<proteinExistence type="predicted"/>
<dbReference type="EMBL" id="FPBK01000002">
    <property type="protein sequence ID" value="SFU37667.1"/>
    <property type="molecule type" value="Genomic_DNA"/>
</dbReference>
<feature type="signal peptide" evidence="1">
    <location>
        <begin position="1"/>
        <end position="21"/>
    </location>
</feature>
<evidence type="ECO:0000313" key="2">
    <source>
        <dbReference type="EMBL" id="SFU37667.1"/>
    </source>
</evidence>
<dbReference type="PROSITE" id="PS51257">
    <property type="entry name" value="PROKAR_LIPOPROTEIN"/>
    <property type="match status" value="1"/>
</dbReference>
<organism evidence="2 3">
    <name type="scientific">Pustulibacterium marinum</name>
    <dbReference type="NCBI Taxonomy" id="1224947"/>
    <lineage>
        <taxon>Bacteria</taxon>
        <taxon>Pseudomonadati</taxon>
        <taxon>Bacteroidota</taxon>
        <taxon>Flavobacteriia</taxon>
        <taxon>Flavobacteriales</taxon>
        <taxon>Flavobacteriaceae</taxon>
        <taxon>Pustulibacterium</taxon>
    </lineage>
</organism>
<keyword evidence="3" id="KW-1185">Reference proteome</keyword>
<sequence length="267" mass="31048">MTRFTFIALILILILSCTEHTKSTPTQTEATSKIDSIDSTPQTILDNVEIDTILERNNPKSLDLTKHQIFIDTTRSSEFHERIRNWEQSELDKQAIELYLSEINKDFQPKEINLKGFPSHFITLRKLNNQFVLYDRCDGVDPRFKISDTAFISYGPLELGVESISKLISLTSNSIELELRTYQSKSNNQKSRLKIEKIEDFIYKMTYAYQTYNSIEYLTTVNGIENFDLVVNNCTTMKMLEFDGFDKDEEQKKMLTKAKIQAGFRLM</sequence>
<reference evidence="2 3" key="1">
    <citation type="submission" date="2016-10" db="EMBL/GenBank/DDBJ databases">
        <authorList>
            <person name="de Groot N.N."/>
        </authorList>
    </citation>
    <scope>NUCLEOTIDE SEQUENCE [LARGE SCALE GENOMIC DNA]</scope>
    <source>
        <strain evidence="2 3">CGMCC 1.12333</strain>
    </source>
</reference>